<name>A0A1B1W2E1_9CAUD</name>
<dbReference type="Proteomes" id="UP000202982">
    <property type="component" value="Segment"/>
</dbReference>
<sequence length="62" mass="7105">MSGPKFPELPVEVQVALINAASSMATKKIEAIGSDYNRNIDWFQREYQKICDALYKENRGRL</sequence>
<evidence type="ECO:0000313" key="2">
    <source>
        <dbReference type="Proteomes" id="UP000202982"/>
    </source>
</evidence>
<dbReference type="EMBL" id="KX523699">
    <property type="protein sequence ID" value="ANW46834.1"/>
    <property type="molecule type" value="Genomic_DNA"/>
</dbReference>
<dbReference type="GeneID" id="30308638"/>
<dbReference type="KEGG" id="vg:30308638"/>
<accession>A0A1B1W2E1</accession>
<dbReference type="RefSeq" id="YP_009322752.1">
    <property type="nucleotide sequence ID" value="NC_031924.1"/>
</dbReference>
<reference evidence="1" key="1">
    <citation type="submission" date="2016-09" db="EMBL/GenBank/DDBJ databases">
        <authorList>
            <person name="Liu Y."/>
            <person name="Bai C."/>
            <person name="Tong Y."/>
            <person name="Mi Z."/>
            <person name="An X."/>
            <person name="Huang Y."/>
            <person name="Li P."/>
            <person name="Yuan X."/>
            <person name="Niu W."/>
            <person name="Liu H."/>
        </authorList>
    </citation>
    <scope>NUCLEOTIDE SEQUENCE</scope>
</reference>
<keyword evidence="2" id="KW-1185">Reference proteome</keyword>
<organism evidence="1 2">
    <name type="scientific">Salmonella phage IME207</name>
    <dbReference type="NCBI Taxonomy" id="1873985"/>
    <lineage>
        <taxon>Viruses</taxon>
        <taxon>Duplodnaviria</taxon>
        <taxon>Heunggongvirae</taxon>
        <taxon>Uroviricota</taxon>
        <taxon>Caudoviricetes</taxon>
        <taxon>Shuimuvirus</taxon>
        <taxon>Shuimuvirus IME207</taxon>
    </lineage>
</organism>
<evidence type="ECO:0000313" key="1">
    <source>
        <dbReference type="EMBL" id="ANW46834.1"/>
    </source>
</evidence>
<protein>
    <submittedName>
        <fullName evidence="1">Uncharacterized protein</fullName>
    </submittedName>
</protein>
<proteinExistence type="predicted"/>